<accession>A0AAW6LRG3</accession>
<gene>
    <name evidence="2" type="ORF">PXH69_21335</name>
</gene>
<reference evidence="2" key="1">
    <citation type="submission" date="2023-02" db="EMBL/GenBank/DDBJ databases">
        <title>A novel hydrolase synthesized by Rhodococcus erythropolis HQ is responsible for the detoxification of Zearalenone.</title>
        <authorList>
            <person name="Hu J."/>
            <person name="Xu J."/>
        </authorList>
    </citation>
    <scope>NUCLEOTIDE SEQUENCE</scope>
    <source>
        <strain evidence="2">HQ</strain>
    </source>
</reference>
<feature type="region of interest" description="Disordered" evidence="1">
    <location>
        <begin position="1"/>
        <end position="98"/>
    </location>
</feature>
<sequence length="642" mass="68733">MSEVEGQLSLFGDADESVDGGLVDPATTGPASGEAADTADDRTPASSVEPEADQDPPVADAEETAAELAAEPASAVEGGDGGADVAEPSGEDVEPTVEALEEARPALRASTAADDHAMILTDTGSYLPSGAYLAGPVDDINKLTRLIDWMMNRKGLVPKGSAPQVWLVGTGILESLGWYVAADELEFETPAEARAMVLAELAPRIQNSMAPLMSQGWEIRGEPGDRIHLTRNLGNGRRMVDLILEGYAWAISSRAKDLGILGAGDDLPEGPMAEAAEIGRRIAWSVEHLGVLPGPTATRTAADIFDQIMQSRRGSTSRGRGKSSDAGKTRGAVIDTAGPVPMLDGQLHGEIEPRTWWARTLDADDLAGVDRVISIDQRASYLASAGSDSFGWGRPDHVAIGADRRAREEKTPYGLWRVTLPAGNSIALPEKLPLPHPHMKYDSIVTTWVTSVSLEALTSPVADGGAGLDLDDLELDEAWVWPNQGRALEAWATRLRKARAVAVESGDTVMKGHVGNIYKRYIGRMLNPDQWQASNKQHHHQPVWRATIMASSRQRSRRAAMALADKTGRWPFQAFADALTYVAGPDDELADMSPYLGKLVFEKGAPLTEKQISTLASASDVNVLRTLVGEILGGDIDEDERE</sequence>
<evidence type="ECO:0000313" key="2">
    <source>
        <dbReference type="EMBL" id="MDE8647520.1"/>
    </source>
</evidence>
<dbReference type="AlphaFoldDB" id="A0AAW6LRG3"/>
<feature type="region of interest" description="Disordered" evidence="1">
    <location>
        <begin position="309"/>
        <end position="339"/>
    </location>
</feature>
<evidence type="ECO:0000313" key="3">
    <source>
        <dbReference type="Proteomes" id="UP001217325"/>
    </source>
</evidence>
<name>A0AAW6LRG3_RHOSG</name>
<proteinExistence type="predicted"/>
<dbReference type="EMBL" id="JARDXE010000014">
    <property type="protein sequence ID" value="MDE8647520.1"/>
    <property type="molecule type" value="Genomic_DNA"/>
</dbReference>
<feature type="compositionally biased region" description="Low complexity" evidence="1">
    <location>
        <begin position="66"/>
        <end position="87"/>
    </location>
</feature>
<protein>
    <submittedName>
        <fullName evidence="2">Uncharacterized protein</fullName>
    </submittedName>
</protein>
<organism evidence="2 3">
    <name type="scientific">Rhodococcus qingshengii</name>
    <dbReference type="NCBI Taxonomy" id="334542"/>
    <lineage>
        <taxon>Bacteria</taxon>
        <taxon>Bacillati</taxon>
        <taxon>Actinomycetota</taxon>
        <taxon>Actinomycetes</taxon>
        <taxon>Mycobacteriales</taxon>
        <taxon>Nocardiaceae</taxon>
        <taxon>Rhodococcus</taxon>
        <taxon>Rhodococcus erythropolis group</taxon>
    </lineage>
</organism>
<comment type="caution">
    <text evidence="2">The sequence shown here is derived from an EMBL/GenBank/DDBJ whole genome shotgun (WGS) entry which is preliminary data.</text>
</comment>
<evidence type="ECO:0000256" key="1">
    <source>
        <dbReference type="SAM" id="MobiDB-lite"/>
    </source>
</evidence>
<dbReference type="Proteomes" id="UP001217325">
    <property type="component" value="Unassembled WGS sequence"/>
</dbReference>
<feature type="compositionally biased region" description="Acidic residues" evidence="1">
    <location>
        <begin position="50"/>
        <end position="65"/>
    </location>
</feature>
<dbReference type="RefSeq" id="WP_275232094.1">
    <property type="nucleotide sequence ID" value="NZ_JARDXE010000014.1"/>
</dbReference>